<comment type="similarity">
    <text evidence="2">Belongs to the fucolectin family.</text>
</comment>
<dbReference type="PANTHER" id="PTHR45713:SF6">
    <property type="entry name" value="F5_8 TYPE C DOMAIN-CONTAINING PROTEIN"/>
    <property type="match status" value="1"/>
</dbReference>
<evidence type="ECO:0000256" key="7">
    <source>
        <dbReference type="ARBA" id="ARBA00023157"/>
    </source>
</evidence>
<proteinExistence type="inferred from homology"/>
<keyword evidence="5" id="KW-0430">Lectin</keyword>
<dbReference type="InterPro" id="IPR006585">
    <property type="entry name" value="FTP1"/>
</dbReference>
<keyword evidence="4" id="KW-0479">Metal-binding</keyword>
<evidence type="ECO:0000256" key="1">
    <source>
        <dbReference type="ARBA" id="ARBA00002219"/>
    </source>
</evidence>
<evidence type="ECO:0000256" key="2">
    <source>
        <dbReference type="ARBA" id="ARBA00010147"/>
    </source>
</evidence>
<comment type="caution">
    <text evidence="10">The sequence shown here is derived from an EMBL/GenBank/DDBJ whole genome shotgun (WGS) entry which is preliminary data.</text>
</comment>
<keyword evidence="7" id="KW-1015">Disulfide bond</keyword>
<dbReference type="SUPFAM" id="SSF49785">
    <property type="entry name" value="Galactose-binding domain-like"/>
    <property type="match status" value="1"/>
</dbReference>
<evidence type="ECO:0000259" key="9">
    <source>
        <dbReference type="SMART" id="SM00607"/>
    </source>
</evidence>
<gene>
    <name evidence="10" type="ORF">BaRGS_00019084</name>
</gene>
<feature type="non-terminal residue" evidence="10">
    <location>
        <position position="370"/>
    </location>
</feature>
<keyword evidence="6" id="KW-0106">Calcium</keyword>
<evidence type="ECO:0000256" key="3">
    <source>
        <dbReference type="ARBA" id="ARBA00011233"/>
    </source>
</evidence>
<reference evidence="10 11" key="1">
    <citation type="journal article" date="2023" name="Sci. Data">
        <title>Genome assembly of the Korean intertidal mud-creeper Batillaria attramentaria.</title>
        <authorList>
            <person name="Patra A.K."/>
            <person name="Ho P.T."/>
            <person name="Jun S."/>
            <person name="Lee S.J."/>
            <person name="Kim Y."/>
            <person name="Won Y.J."/>
        </authorList>
    </citation>
    <scope>NUCLEOTIDE SEQUENCE [LARGE SCALE GENOMIC DNA]</scope>
    <source>
        <strain evidence="10">Wonlab-2016</strain>
    </source>
</reference>
<evidence type="ECO:0000256" key="4">
    <source>
        <dbReference type="ARBA" id="ARBA00022723"/>
    </source>
</evidence>
<dbReference type="InterPro" id="IPR051941">
    <property type="entry name" value="BG_Antigen-Binding_Lectin"/>
</dbReference>
<comment type="function">
    <text evidence="1">Acts as a defensive agent. Recognizes blood group fucosylated oligosaccharides including A, B, H and Lewis B-type antigens. Does not recognize Lewis A antigen and has low affinity for monovalent haptens.</text>
</comment>
<evidence type="ECO:0000313" key="10">
    <source>
        <dbReference type="EMBL" id="KAK7489689.1"/>
    </source>
</evidence>
<dbReference type="PANTHER" id="PTHR45713">
    <property type="entry name" value="FTP DOMAIN-CONTAINING PROTEIN"/>
    <property type="match status" value="1"/>
</dbReference>
<dbReference type="GO" id="GO:0042806">
    <property type="term" value="F:fucose binding"/>
    <property type="evidence" value="ECO:0007669"/>
    <property type="project" value="UniProtKB-ARBA"/>
</dbReference>
<dbReference type="Proteomes" id="UP001519460">
    <property type="component" value="Unassembled WGS sequence"/>
</dbReference>
<organism evidence="10 11">
    <name type="scientific">Batillaria attramentaria</name>
    <dbReference type="NCBI Taxonomy" id="370345"/>
    <lineage>
        <taxon>Eukaryota</taxon>
        <taxon>Metazoa</taxon>
        <taxon>Spiralia</taxon>
        <taxon>Lophotrochozoa</taxon>
        <taxon>Mollusca</taxon>
        <taxon>Gastropoda</taxon>
        <taxon>Caenogastropoda</taxon>
        <taxon>Sorbeoconcha</taxon>
        <taxon>Cerithioidea</taxon>
        <taxon>Batillariidae</taxon>
        <taxon>Batillaria</taxon>
    </lineage>
</organism>
<dbReference type="GO" id="GO:0010185">
    <property type="term" value="P:regulation of cellular defense response"/>
    <property type="evidence" value="ECO:0007669"/>
    <property type="project" value="UniProtKB-ARBA"/>
</dbReference>
<evidence type="ECO:0000313" key="11">
    <source>
        <dbReference type="Proteomes" id="UP001519460"/>
    </source>
</evidence>
<dbReference type="AlphaFoldDB" id="A0ABD0KR66"/>
<dbReference type="GO" id="GO:0046872">
    <property type="term" value="F:metal ion binding"/>
    <property type="evidence" value="ECO:0007669"/>
    <property type="project" value="UniProtKB-KW"/>
</dbReference>
<dbReference type="InterPro" id="IPR008979">
    <property type="entry name" value="Galactose-bd-like_sf"/>
</dbReference>
<keyword evidence="11" id="KW-1185">Reference proteome</keyword>
<evidence type="ECO:0000256" key="8">
    <source>
        <dbReference type="SAM" id="MobiDB-lite"/>
    </source>
</evidence>
<protein>
    <recommendedName>
        <fullName evidence="9">Fucolectin tachylectin-4 pentraxin-1 domain-containing protein</fullName>
    </recommendedName>
</protein>
<dbReference type="EMBL" id="JACVVK020000135">
    <property type="protein sequence ID" value="KAK7489689.1"/>
    <property type="molecule type" value="Genomic_DNA"/>
</dbReference>
<evidence type="ECO:0000256" key="5">
    <source>
        <dbReference type="ARBA" id="ARBA00022734"/>
    </source>
</evidence>
<accession>A0ABD0KR66</accession>
<dbReference type="SMART" id="SM00607">
    <property type="entry name" value="FTP"/>
    <property type="match status" value="1"/>
</dbReference>
<comment type="subunit">
    <text evidence="3">Homotrimer.</text>
</comment>
<evidence type="ECO:0000256" key="6">
    <source>
        <dbReference type="ARBA" id="ARBA00022837"/>
    </source>
</evidence>
<dbReference type="Gene3D" id="2.60.120.260">
    <property type="entry name" value="Galactose-binding domain-like"/>
    <property type="match status" value="1"/>
</dbReference>
<dbReference type="GO" id="GO:0001868">
    <property type="term" value="P:regulation of complement activation, lectin pathway"/>
    <property type="evidence" value="ECO:0007669"/>
    <property type="project" value="UniProtKB-ARBA"/>
</dbReference>
<sequence length="370" mass="40892">MKRWDLLRGTVNVSEVEHAVDMDPNSCVTLQAAPPAIDMSFDRFHHLKAYSSIRSVITYLPKHDSTSSAHGRSAMTVTAAHNIRFSVSHTFTSGSNMAYVWSGTGGNSDWIRIELQDEETQADSNRNLTLCEVHVYDVTLSEYCTCDDPCNRNADNICSASKVCITPAAECPYENVALHKRATMSSKNGNSGDASLAVNGNTGTTFSGPGYTSDTTQWNCMETAVDTDFSPYWAVDLGQNYTVHHITIFRRSDKVCRREGTKDICDDPGRHRMRNTKVMVDGHTCTVITDTDVLELPEKYVTSCQTPLTGREVRLSRDDSSSEFGHVINLCELQVWACKPGRHGDTCQHGTSENSSVENPDCNSQDACTF</sequence>
<feature type="region of interest" description="Disordered" evidence="8">
    <location>
        <begin position="348"/>
        <end position="370"/>
    </location>
</feature>
<feature type="domain" description="Fucolectin tachylectin-4 pentraxin-1" evidence="9">
    <location>
        <begin position="173"/>
        <end position="342"/>
    </location>
</feature>
<name>A0ABD0KR66_9CAEN</name>